<dbReference type="AlphaFoldDB" id="A0A6A7ASP1"/>
<proteinExistence type="predicted"/>
<dbReference type="OrthoDB" id="361797at2759"/>
<gene>
    <name evidence="3" type="ORF">T440DRAFT_232963</name>
</gene>
<evidence type="ECO:0000313" key="4">
    <source>
        <dbReference type="Proteomes" id="UP000799423"/>
    </source>
</evidence>
<dbReference type="SUPFAM" id="SSF52821">
    <property type="entry name" value="Rhodanese/Cell cycle control phosphatase"/>
    <property type="match status" value="1"/>
</dbReference>
<dbReference type="PANTHER" id="PTHR45431">
    <property type="entry name" value="RHODANESE-LIKE DOMAIN-CONTAINING PROTEIN 15, CHLOROPLASTIC"/>
    <property type="match status" value="1"/>
</dbReference>
<protein>
    <recommendedName>
        <fullName evidence="2">Rhodanese domain-containing protein</fullName>
    </recommendedName>
</protein>
<feature type="domain" description="Rhodanese" evidence="2">
    <location>
        <begin position="7"/>
        <end position="105"/>
    </location>
</feature>
<sequence>MSHSPPPQRQHHLIDVRTPTEFSTGHLTSDLCPTLNIEYQSIAQLAPIIHAARGIHVQKTDDITLYCRSGRRSGIALKTLRDMGFEQVRDIGGLEDARRVLDREVVGRQLDEEMEGGNGVDTGKEKEEDTHGRKGDARVKGFGRLVEGLRELEG</sequence>
<dbReference type="Pfam" id="PF00581">
    <property type="entry name" value="Rhodanese"/>
    <property type="match status" value="1"/>
</dbReference>
<name>A0A6A7ASP1_9PLEO</name>
<evidence type="ECO:0000313" key="3">
    <source>
        <dbReference type="EMBL" id="KAF2846336.1"/>
    </source>
</evidence>
<dbReference type="PROSITE" id="PS50206">
    <property type="entry name" value="RHODANESE_3"/>
    <property type="match status" value="1"/>
</dbReference>
<dbReference type="CDD" id="cd00158">
    <property type="entry name" value="RHOD"/>
    <property type="match status" value="1"/>
</dbReference>
<feature type="compositionally biased region" description="Basic and acidic residues" evidence="1">
    <location>
        <begin position="122"/>
        <end position="139"/>
    </location>
</feature>
<dbReference type="EMBL" id="MU006336">
    <property type="protein sequence ID" value="KAF2846336.1"/>
    <property type="molecule type" value="Genomic_DNA"/>
</dbReference>
<dbReference type="SMART" id="SM00450">
    <property type="entry name" value="RHOD"/>
    <property type="match status" value="1"/>
</dbReference>
<keyword evidence="4" id="KW-1185">Reference proteome</keyword>
<feature type="region of interest" description="Disordered" evidence="1">
    <location>
        <begin position="109"/>
        <end position="139"/>
    </location>
</feature>
<dbReference type="Proteomes" id="UP000799423">
    <property type="component" value="Unassembled WGS sequence"/>
</dbReference>
<dbReference type="InterPro" id="IPR036873">
    <property type="entry name" value="Rhodanese-like_dom_sf"/>
</dbReference>
<reference evidence="3" key="1">
    <citation type="submission" date="2020-01" db="EMBL/GenBank/DDBJ databases">
        <authorList>
            <consortium name="DOE Joint Genome Institute"/>
            <person name="Haridas S."/>
            <person name="Albert R."/>
            <person name="Binder M."/>
            <person name="Bloem J."/>
            <person name="Labutti K."/>
            <person name="Salamov A."/>
            <person name="Andreopoulos B."/>
            <person name="Baker S.E."/>
            <person name="Barry K."/>
            <person name="Bills G."/>
            <person name="Bluhm B.H."/>
            <person name="Cannon C."/>
            <person name="Castanera R."/>
            <person name="Culley D.E."/>
            <person name="Daum C."/>
            <person name="Ezra D."/>
            <person name="Gonzalez J.B."/>
            <person name="Henrissat B."/>
            <person name="Kuo A."/>
            <person name="Liang C."/>
            <person name="Lipzen A."/>
            <person name="Lutzoni F."/>
            <person name="Magnuson J."/>
            <person name="Mondo S."/>
            <person name="Nolan M."/>
            <person name="Ohm R."/>
            <person name="Pangilinan J."/>
            <person name="Park H.-J."/>
            <person name="Ramirez L."/>
            <person name="Alfaro M."/>
            <person name="Sun H."/>
            <person name="Tritt A."/>
            <person name="Yoshinaga Y."/>
            <person name="Zwiers L.-H."/>
            <person name="Turgeon B.G."/>
            <person name="Goodwin S.B."/>
            <person name="Spatafora J.W."/>
            <person name="Crous P.W."/>
            <person name="Grigoriev I.V."/>
        </authorList>
    </citation>
    <scope>NUCLEOTIDE SEQUENCE</scope>
    <source>
        <strain evidence="3">IPT5</strain>
    </source>
</reference>
<evidence type="ECO:0000259" key="2">
    <source>
        <dbReference type="PROSITE" id="PS50206"/>
    </source>
</evidence>
<dbReference type="Gene3D" id="3.40.250.10">
    <property type="entry name" value="Rhodanese-like domain"/>
    <property type="match status" value="1"/>
</dbReference>
<accession>A0A6A7ASP1</accession>
<dbReference type="PANTHER" id="PTHR45431:SF3">
    <property type="entry name" value="RHODANESE-LIKE DOMAIN-CONTAINING PROTEIN 15, CHLOROPLASTIC"/>
    <property type="match status" value="1"/>
</dbReference>
<dbReference type="InterPro" id="IPR052367">
    <property type="entry name" value="Thiosulfate_ST/Rhodanese-like"/>
</dbReference>
<organism evidence="3 4">
    <name type="scientific">Plenodomus tracheiphilus IPT5</name>
    <dbReference type="NCBI Taxonomy" id="1408161"/>
    <lineage>
        <taxon>Eukaryota</taxon>
        <taxon>Fungi</taxon>
        <taxon>Dikarya</taxon>
        <taxon>Ascomycota</taxon>
        <taxon>Pezizomycotina</taxon>
        <taxon>Dothideomycetes</taxon>
        <taxon>Pleosporomycetidae</taxon>
        <taxon>Pleosporales</taxon>
        <taxon>Pleosporineae</taxon>
        <taxon>Leptosphaeriaceae</taxon>
        <taxon>Plenodomus</taxon>
    </lineage>
</organism>
<evidence type="ECO:0000256" key="1">
    <source>
        <dbReference type="SAM" id="MobiDB-lite"/>
    </source>
</evidence>
<dbReference type="InterPro" id="IPR001763">
    <property type="entry name" value="Rhodanese-like_dom"/>
</dbReference>